<organism evidence="11 12">
    <name type="scientific">Tropicimonas omnivorans</name>
    <dbReference type="NCBI Taxonomy" id="3075590"/>
    <lineage>
        <taxon>Bacteria</taxon>
        <taxon>Pseudomonadati</taxon>
        <taxon>Pseudomonadota</taxon>
        <taxon>Alphaproteobacteria</taxon>
        <taxon>Rhodobacterales</taxon>
        <taxon>Roseobacteraceae</taxon>
        <taxon>Tropicimonas</taxon>
    </lineage>
</organism>
<dbReference type="EMBL" id="JAVRHL010000004">
    <property type="protein sequence ID" value="MDT0684226.1"/>
    <property type="molecule type" value="Genomic_DNA"/>
</dbReference>
<dbReference type="Pfam" id="PF04290">
    <property type="entry name" value="DctQ"/>
    <property type="match status" value="1"/>
</dbReference>
<evidence type="ECO:0000256" key="2">
    <source>
        <dbReference type="ARBA" id="ARBA00022448"/>
    </source>
</evidence>
<comment type="caution">
    <text evidence="11">The sequence shown here is derived from an EMBL/GenBank/DDBJ whole genome shotgun (WGS) entry which is preliminary data.</text>
</comment>
<dbReference type="InterPro" id="IPR055348">
    <property type="entry name" value="DctQ"/>
</dbReference>
<protein>
    <recommendedName>
        <fullName evidence="9">TRAP transporter small permease protein</fullName>
    </recommendedName>
</protein>
<dbReference type="PANTHER" id="PTHR35011:SF2">
    <property type="entry name" value="2,3-DIKETO-L-GULONATE TRAP TRANSPORTER SMALL PERMEASE PROTEIN YIAM"/>
    <property type="match status" value="1"/>
</dbReference>
<evidence type="ECO:0000256" key="5">
    <source>
        <dbReference type="ARBA" id="ARBA00022692"/>
    </source>
</evidence>
<gene>
    <name evidence="11" type="ORF">RM543_16195</name>
</gene>
<dbReference type="PANTHER" id="PTHR35011">
    <property type="entry name" value="2,3-DIKETO-L-GULONATE TRAP TRANSPORTER SMALL PERMEASE PROTEIN YIAM"/>
    <property type="match status" value="1"/>
</dbReference>
<evidence type="ECO:0000256" key="6">
    <source>
        <dbReference type="ARBA" id="ARBA00022989"/>
    </source>
</evidence>
<comment type="subunit">
    <text evidence="9">The complex comprises the extracytoplasmic solute receptor protein and the two transmembrane proteins.</text>
</comment>
<accession>A0ABU3DKI6</accession>
<keyword evidence="5 9" id="KW-0812">Transmembrane</keyword>
<keyword evidence="7 9" id="KW-0472">Membrane</keyword>
<feature type="transmembrane region" description="Helical" evidence="9">
    <location>
        <begin position="22"/>
        <end position="47"/>
    </location>
</feature>
<evidence type="ECO:0000256" key="7">
    <source>
        <dbReference type="ARBA" id="ARBA00023136"/>
    </source>
</evidence>
<keyword evidence="2 9" id="KW-0813">Transport</keyword>
<dbReference type="Proteomes" id="UP001265259">
    <property type="component" value="Unassembled WGS sequence"/>
</dbReference>
<keyword evidence="12" id="KW-1185">Reference proteome</keyword>
<evidence type="ECO:0000256" key="9">
    <source>
        <dbReference type="RuleBase" id="RU369079"/>
    </source>
</evidence>
<evidence type="ECO:0000259" key="10">
    <source>
        <dbReference type="Pfam" id="PF04290"/>
    </source>
</evidence>
<keyword evidence="6 9" id="KW-1133">Transmembrane helix</keyword>
<evidence type="ECO:0000256" key="1">
    <source>
        <dbReference type="ARBA" id="ARBA00004429"/>
    </source>
</evidence>
<keyword evidence="4 9" id="KW-0997">Cell inner membrane</keyword>
<evidence type="ECO:0000256" key="8">
    <source>
        <dbReference type="ARBA" id="ARBA00038436"/>
    </source>
</evidence>
<feature type="transmembrane region" description="Helical" evidence="9">
    <location>
        <begin position="59"/>
        <end position="78"/>
    </location>
</feature>
<name>A0ABU3DKI6_9RHOB</name>
<comment type="function">
    <text evidence="9">Part of the tripartite ATP-independent periplasmic (TRAP) transport system.</text>
</comment>
<evidence type="ECO:0000256" key="4">
    <source>
        <dbReference type="ARBA" id="ARBA00022519"/>
    </source>
</evidence>
<dbReference type="InterPro" id="IPR007387">
    <property type="entry name" value="TRAP_DctQ"/>
</dbReference>
<feature type="transmembrane region" description="Helical" evidence="9">
    <location>
        <begin position="98"/>
        <end position="119"/>
    </location>
</feature>
<comment type="subcellular location">
    <subcellularLocation>
        <location evidence="1 9">Cell inner membrane</location>
        <topology evidence="1 9">Multi-pass membrane protein</topology>
    </subcellularLocation>
</comment>
<proteinExistence type="inferred from homology"/>
<feature type="transmembrane region" description="Helical" evidence="9">
    <location>
        <begin position="139"/>
        <end position="160"/>
    </location>
</feature>
<evidence type="ECO:0000256" key="3">
    <source>
        <dbReference type="ARBA" id="ARBA00022475"/>
    </source>
</evidence>
<keyword evidence="3" id="KW-1003">Cell membrane</keyword>
<feature type="domain" description="Tripartite ATP-independent periplasmic transporters DctQ component" evidence="10">
    <location>
        <begin position="38"/>
        <end position="163"/>
    </location>
</feature>
<reference evidence="11 12" key="1">
    <citation type="submission" date="2023-09" db="EMBL/GenBank/DDBJ databases">
        <authorList>
            <person name="Rey-Velasco X."/>
        </authorList>
    </citation>
    <scope>NUCLEOTIDE SEQUENCE [LARGE SCALE GENOMIC DNA]</scope>
    <source>
        <strain evidence="11 12">F158</strain>
    </source>
</reference>
<evidence type="ECO:0000313" key="12">
    <source>
        <dbReference type="Proteomes" id="UP001265259"/>
    </source>
</evidence>
<sequence length="171" mass="19725">MTDAAATDGRRALHVWGARAKFFADAVGIVLFLSAFCGFIIQVFYRYALNSPLLWTEEFVMIAFIWTVFWAAAFTVPVREHVSFDVVYDIVSERTKRIFSMISLAAAIAAFVLLVPYTWDYLSFMARRDSSVLRIPMNLIYGCYILFLVGFTIQAVYRLVRLFGPHWRHEI</sequence>
<comment type="similarity">
    <text evidence="8 9">Belongs to the TRAP transporter small permease family.</text>
</comment>
<dbReference type="RefSeq" id="WP_311693517.1">
    <property type="nucleotide sequence ID" value="NZ_JAVRHL010000004.1"/>
</dbReference>
<evidence type="ECO:0000313" key="11">
    <source>
        <dbReference type="EMBL" id="MDT0684226.1"/>
    </source>
</evidence>